<dbReference type="GO" id="GO:0005886">
    <property type="term" value="C:plasma membrane"/>
    <property type="evidence" value="ECO:0007669"/>
    <property type="project" value="UniProtKB-SubCell"/>
</dbReference>
<evidence type="ECO:0000256" key="7">
    <source>
        <dbReference type="RuleBase" id="RU363032"/>
    </source>
</evidence>
<feature type="transmembrane region" description="Helical" evidence="7">
    <location>
        <begin position="304"/>
        <end position="330"/>
    </location>
</feature>
<evidence type="ECO:0000256" key="1">
    <source>
        <dbReference type="ARBA" id="ARBA00004651"/>
    </source>
</evidence>
<evidence type="ECO:0000256" key="5">
    <source>
        <dbReference type="ARBA" id="ARBA00022989"/>
    </source>
</evidence>
<keyword evidence="5 7" id="KW-1133">Transmembrane helix</keyword>
<dbReference type="AlphaFoldDB" id="A0A429YUZ7"/>
<name>A0A429YUZ7_9HYPH</name>
<dbReference type="SUPFAM" id="SSF161098">
    <property type="entry name" value="MetI-like"/>
    <property type="match status" value="1"/>
</dbReference>
<evidence type="ECO:0000256" key="6">
    <source>
        <dbReference type="ARBA" id="ARBA00023136"/>
    </source>
</evidence>
<reference evidence="9 10" key="1">
    <citation type="submission" date="2018-12" db="EMBL/GenBank/DDBJ databases">
        <title>Mesorhizobium carbonis sp. nov., isolated from coal mine water.</title>
        <authorList>
            <person name="Xin W."/>
            <person name="Xu Z."/>
            <person name="Xiang F."/>
            <person name="Zhang J."/>
            <person name="Xi L."/>
            <person name="Liu J."/>
        </authorList>
    </citation>
    <scope>NUCLEOTIDE SEQUENCE [LARGE SCALE GENOMIC DNA]</scope>
    <source>
        <strain evidence="9 10">B2.3</strain>
    </source>
</reference>
<evidence type="ECO:0000256" key="2">
    <source>
        <dbReference type="ARBA" id="ARBA00022448"/>
    </source>
</evidence>
<accession>A0A429YUZ7</accession>
<dbReference type="RefSeq" id="WP_126700999.1">
    <property type="nucleotide sequence ID" value="NZ_RWKW01000057.1"/>
</dbReference>
<gene>
    <name evidence="9" type="ORF">EJC49_16290</name>
</gene>
<dbReference type="PROSITE" id="PS50928">
    <property type="entry name" value="ABC_TM1"/>
    <property type="match status" value="1"/>
</dbReference>
<keyword evidence="4 7" id="KW-0812">Transmembrane</keyword>
<dbReference type="Pfam" id="PF00528">
    <property type="entry name" value="BPD_transp_1"/>
    <property type="match status" value="1"/>
</dbReference>
<keyword evidence="6 7" id="KW-0472">Membrane</keyword>
<dbReference type="GO" id="GO:0071916">
    <property type="term" value="F:dipeptide transmembrane transporter activity"/>
    <property type="evidence" value="ECO:0007669"/>
    <property type="project" value="TreeGrafter"/>
</dbReference>
<dbReference type="InterPro" id="IPR000515">
    <property type="entry name" value="MetI-like"/>
</dbReference>
<feature type="transmembrane region" description="Helical" evidence="7">
    <location>
        <begin position="138"/>
        <end position="162"/>
    </location>
</feature>
<dbReference type="PANTHER" id="PTHR43163:SF6">
    <property type="entry name" value="DIPEPTIDE TRANSPORT SYSTEM PERMEASE PROTEIN DPPB-RELATED"/>
    <property type="match status" value="1"/>
</dbReference>
<feature type="transmembrane region" description="Helical" evidence="7">
    <location>
        <begin position="104"/>
        <end position="126"/>
    </location>
</feature>
<comment type="caution">
    <text evidence="9">The sequence shown here is derived from an EMBL/GenBank/DDBJ whole genome shotgun (WGS) entry which is preliminary data.</text>
</comment>
<keyword evidence="10" id="KW-1185">Reference proteome</keyword>
<dbReference type="InterPro" id="IPR035906">
    <property type="entry name" value="MetI-like_sf"/>
</dbReference>
<evidence type="ECO:0000256" key="4">
    <source>
        <dbReference type="ARBA" id="ARBA00022692"/>
    </source>
</evidence>
<evidence type="ECO:0000313" key="9">
    <source>
        <dbReference type="EMBL" id="RST85288.1"/>
    </source>
</evidence>
<dbReference type="Pfam" id="PF19300">
    <property type="entry name" value="BPD_transp_1_N"/>
    <property type="match status" value="1"/>
</dbReference>
<dbReference type="EMBL" id="RWKW01000057">
    <property type="protein sequence ID" value="RST85288.1"/>
    <property type="molecule type" value="Genomic_DNA"/>
</dbReference>
<dbReference type="OrthoDB" id="9805855at2"/>
<comment type="similarity">
    <text evidence="7">Belongs to the binding-protein-dependent transport system permease family.</text>
</comment>
<dbReference type="CDD" id="cd06261">
    <property type="entry name" value="TM_PBP2"/>
    <property type="match status" value="1"/>
</dbReference>
<evidence type="ECO:0000313" key="10">
    <source>
        <dbReference type="Proteomes" id="UP000278398"/>
    </source>
</evidence>
<dbReference type="InterPro" id="IPR045621">
    <property type="entry name" value="BPD_transp_1_N"/>
</dbReference>
<feature type="transmembrane region" description="Helical" evidence="7">
    <location>
        <begin position="258"/>
        <end position="284"/>
    </location>
</feature>
<dbReference type="PANTHER" id="PTHR43163">
    <property type="entry name" value="DIPEPTIDE TRANSPORT SYSTEM PERMEASE PROTEIN DPPB-RELATED"/>
    <property type="match status" value="1"/>
</dbReference>
<sequence>MPPVVRLLAKRLGTSLLVLVGVSMLIFAIARIIPGDPARIALGPNASVEQVAQMRERLHLDDALPVQYAYFVRDVFRGDLGISLYTNRPVTTDIAQFLPATLELILVAGLMMVLIGLPLGVIAARYRGRWADHAIRLITLLGVSAPSFVWAVILMLCFAYFLPLFPIAGRIADSYAIAPVTGFLTIDTLLAGNLSAFANAAWHIVLPAFALALSGIGQAARLTRSNMVETYDKPYIEMAQSYGFAEGRIARRWAFRPSLIPSLTIIGLDFAAMLGNAFLVEAVFAWPGLSRYGVAVILRKDLNAIVGTVLIISAMFLIVNIVVDLLIALINPRIRHSQRAG</sequence>
<evidence type="ECO:0000256" key="3">
    <source>
        <dbReference type="ARBA" id="ARBA00022475"/>
    </source>
</evidence>
<protein>
    <submittedName>
        <fullName evidence="9">ABC transporter permease</fullName>
    </submittedName>
</protein>
<comment type="subcellular location">
    <subcellularLocation>
        <location evidence="1 7">Cell membrane</location>
        <topology evidence="1 7">Multi-pass membrane protein</topology>
    </subcellularLocation>
</comment>
<proteinExistence type="inferred from homology"/>
<feature type="transmembrane region" description="Helical" evidence="7">
    <location>
        <begin position="12"/>
        <end position="33"/>
    </location>
</feature>
<feature type="domain" description="ABC transmembrane type-1" evidence="8">
    <location>
        <begin position="98"/>
        <end position="327"/>
    </location>
</feature>
<feature type="transmembrane region" description="Helical" evidence="7">
    <location>
        <begin position="200"/>
        <end position="220"/>
    </location>
</feature>
<organism evidence="9 10">
    <name type="scientific">Aquibium carbonis</name>
    <dbReference type="NCBI Taxonomy" id="2495581"/>
    <lineage>
        <taxon>Bacteria</taxon>
        <taxon>Pseudomonadati</taxon>
        <taxon>Pseudomonadota</taxon>
        <taxon>Alphaproteobacteria</taxon>
        <taxon>Hyphomicrobiales</taxon>
        <taxon>Phyllobacteriaceae</taxon>
        <taxon>Aquibium</taxon>
    </lineage>
</organism>
<keyword evidence="2 7" id="KW-0813">Transport</keyword>
<keyword evidence="3" id="KW-1003">Cell membrane</keyword>
<dbReference type="Proteomes" id="UP000278398">
    <property type="component" value="Unassembled WGS sequence"/>
</dbReference>
<dbReference type="Gene3D" id="1.10.3720.10">
    <property type="entry name" value="MetI-like"/>
    <property type="match status" value="1"/>
</dbReference>
<evidence type="ECO:0000259" key="8">
    <source>
        <dbReference type="PROSITE" id="PS50928"/>
    </source>
</evidence>